<reference evidence="2 3" key="1">
    <citation type="submission" date="2020-05" db="EMBL/GenBank/DDBJ databases">
        <title>Comparative genomic analysis of denitrifying bacteria from Halomonas genus.</title>
        <authorList>
            <person name="Wang L."/>
            <person name="Shao Z."/>
        </authorList>
    </citation>
    <scope>NUCLEOTIDE SEQUENCE [LARGE SCALE GENOMIC DNA]</scope>
    <source>
        <strain evidence="2 3">A4</strain>
    </source>
</reference>
<evidence type="ECO:0000313" key="2">
    <source>
        <dbReference type="EMBL" id="MCG6658060.1"/>
    </source>
</evidence>
<organism evidence="2 3">
    <name type="scientific">Billgrantia campisalis</name>
    <dbReference type="NCBI Taxonomy" id="74661"/>
    <lineage>
        <taxon>Bacteria</taxon>
        <taxon>Pseudomonadati</taxon>
        <taxon>Pseudomonadota</taxon>
        <taxon>Gammaproteobacteria</taxon>
        <taxon>Oceanospirillales</taxon>
        <taxon>Halomonadaceae</taxon>
        <taxon>Billgrantia</taxon>
    </lineage>
</organism>
<sequence>MLMTPDTPLPAMTQDRLFCACLIATIATSIACIALQLLPLFPAADLAWGKTLEPFLVATVIVLSGLTALAAFRHLRRSQQTLSSY</sequence>
<accession>A0ABS9P8F5</accession>
<keyword evidence="1" id="KW-0472">Membrane</keyword>
<name>A0ABS9P8F5_9GAMM</name>
<proteinExistence type="predicted"/>
<gene>
    <name evidence="2" type="ORF">HOP52_09865</name>
</gene>
<protein>
    <submittedName>
        <fullName evidence="2">Uncharacterized protein</fullName>
    </submittedName>
</protein>
<keyword evidence="1" id="KW-0812">Transmembrane</keyword>
<feature type="transmembrane region" description="Helical" evidence="1">
    <location>
        <begin position="55"/>
        <end position="75"/>
    </location>
</feature>
<evidence type="ECO:0000256" key="1">
    <source>
        <dbReference type="SAM" id="Phobius"/>
    </source>
</evidence>
<keyword evidence="1" id="KW-1133">Transmembrane helix</keyword>
<comment type="caution">
    <text evidence="2">The sequence shown here is derived from an EMBL/GenBank/DDBJ whole genome shotgun (WGS) entry which is preliminary data.</text>
</comment>
<dbReference type="EMBL" id="JABFUC010000007">
    <property type="protein sequence ID" value="MCG6658060.1"/>
    <property type="molecule type" value="Genomic_DNA"/>
</dbReference>
<dbReference type="RefSeq" id="WP_238977210.1">
    <property type="nucleotide sequence ID" value="NZ_JABFUC010000007.1"/>
</dbReference>
<keyword evidence="3" id="KW-1185">Reference proteome</keyword>
<dbReference type="Gene3D" id="1.10.287.910">
    <property type="entry name" value="bacterial mercury transporter, merf"/>
    <property type="match status" value="1"/>
</dbReference>
<evidence type="ECO:0000313" key="3">
    <source>
        <dbReference type="Proteomes" id="UP000814385"/>
    </source>
</evidence>
<dbReference type="Proteomes" id="UP000814385">
    <property type="component" value="Unassembled WGS sequence"/>
</dbReference>